<dbReference type="EMBL" id="NHYD01003926">
    <property type="protein sequence ID" value="PPQ69704.1"/>
    <property type="molecule type" value="Genomic_DNA"/>
</dbReference>
<feature type="region of interest" description="Disordered" evidence="1">
    <location>
        <begin position="1"/>
        <end position="27"/>
    </location>
</feature>
<sequence>MSPATFPLGQSRVVAGRYPPPGSDPHADAIRERRGERGITPLDANLLHVPPVAGGFNSLLGAVRTKGKLPGALREIMILRVAAINHASFEWIHHEIVARQEGLSTGQLYAIRDVDTPLPPHATILTPLHISALIFTDHSTRNTRIPMDIIQGFKNEIKSWVAKSEPTLSGEDVDKKVDDLYVEAAMVVASYNMVSRFLLATDVAGLSDMEVPWPVDKKEHFISLPSFPPAPSPTHAIHAVTIITDPSAPWLVFANSLLTDWTMWSYVVPYFLDLPSSGSSPGSDSASESASASNDTAASNTRTKAKTTTYNILLHSQRGHGRSTLPLPTEEGDTMHNRRRVTIPLLAHDIAHLLDALHIPQPVQSVVGVSQGGAAALAFGALYGHGTNSNAKTRSIVACDTAPRTPAGNKEAWEERIRLVYGSVDNTATRNSGATDYAERVGMRTLAKVTVPRWFPPGSLCHPDSGAGASSQAQGYAHADTHGHATRRTEWVERMIQRTNPVGFAEGARALSEYNLLDSDSDSDLSPGERLFESKIGRVLLVAGSLDGGGRVGEGLKSLCKSWTSEGGEGKDGAYVEYVEVGGAGHLPMIDAPEVFCEVLGQWLQGV</sequence>
<proteinExistence type="predicted"/>
<gene>
    <name evidence="3" type="ORF">CVT25_012967</name>
</gene>
<dbReference type="InterPro" id="IPR029058">
    <property type="entry name" value="AB_hydrolase_fold"/>
</dbReference>
<dbReference type="Gene3D" id="3.40.50.1820">
    <property type="entry name" value="alpha/beta hydrolase"/>
    <property type="match status" value="1"/>
</dbReference>
<evidence type="ECO:0000259" key="2">
    <source>
        <dbReference type="Pfam" id="PF02627"/>
    </source>
</evidence>
<dbReference type="SUPFAM" id="SSF53474">
    <property type="entry name" value="alpha/beta-Hydrolases"/>
    <property type="match status" value="1"/>
</dbReference>
<dbReference type="AlphaFoldDB" id="A0A409VTX1"/>
<reference evidence="3 4" key="1">
    <citation type="journal article" date="2018" name="Evol. Lett.">
        <title>Horizontal gene cluster transfer increased hallucinogenic mushroom diversity.</title>
        <authorList>
            <person name="Reynolds H.T."/>
            <person name="Vijayakumar V."/>
            <person name="Gluck-Thaler E."/>
            <person name="Korotkin H.B."/>
            <person name="Matheny P.B."/>
            <person name="Slot J.C."/>
        </authorList>
    </citation>
    <scope>NUCLEOTIDE SEQUENCE [LARGE SCALE GENOMIC DNA]</scope>
    <source>
        <strain evidence="3 4">2631</strain>
    </source>
</reference>
<dbReference type="Proteomes" id="UP000283269">
    <property type="component" value="Unassembled WGS sequence"/>
</dbReference>
<comment type="caution">
    <text evidence="3">The sequence shown here is derived from an EMBL/GenBank/DDBJ whole genome shotgun (WGS) entry which is preliminary data.</text>
</comment>
<feature type="domain" description="Carboxymuconolactone decarboxylase-like" evidence="2">
    <location>
        <begin position="50"/>
        <end position="116"/>
    </location>
</feature>
<dbReference type="OrthoDB" id="9998495at2759"/>
<keyword evidence="4" id="KW-1185">Reference proteome</keyword>
<feature type="compositionally biased region" description="Low complexity" evidence="1">
    <location>
        <begin position="281"/>
        <end position="301"/>
    </location>
</feature>
<dbReference type="GO" id="GO:0051920">
    <property type="term" value="F:peroxiredoxin activity"/>
    <property type="evidence" value="ECO:0007669"/>
    <property type="project" value="InterPro"/>
</dbReference>
<dbReference type="STRING" id="93625.A0A409VTX1"/>
<dbReference type="PANTHER" id="PTHR34846:SF11">
    <property type="entry name" value="4-CARBOXYMUCONOLACTONE DECARBOXYLASE FAMILY PROTEIN (AFU_ORTHOLOGUE AFUA_6G11590)"/>
    <property type="match status" value="1"/>
</dbReference>
<dbReference type="PANTHER" id="PTHR34846">
    <property type="entry name" value="4-CARBOXYMUCONOLACTONE DECARBOXYLASE FAMILY PROTEIN (AFU_ORTHOLOGUE AFUA_6G11590)"/>
    <property type="match status" value="1"/>
</dbReference>
<dbReference type="InterPro" id="IPR029032">
    <property type="entry name" value="AhpD-like"/>
</dbReference>
<organism evidence="3 4">
    <name type="scientific">Psilocybe cyanescens</name>
    <dbReference type="NCBI Taxonomy" id="93625"/>
    <lineage>
        <taxon>Eukaryota</taxon>
        <taxon>Fungi</taxon>
        <taxon>Dikarya</taxon>
        <taxon>Basidiomycota</taxon>
        <taxon>Agaricomycotina</taxon>
        <taxon>Agaricomycetes</taxon>
        <taxon>Agaricomycetidae</taxon>
        <taxon>Agaricales</taxon>
        <taxon>Agaricineae</taxon>
        <taxon>Strophariaceae</taxon>
        <taxon>Psilocybe</taxon>
    </lineage>
</organism>
<dbReference type="Pfam" id="PF02627">
    <property type="entry name" value="CMD"/>
    <property type="match status" value="1"/>
</dbReference>
<dbReference type="InterPro" id="IPR003779">
    <property type="entry name" value="CMD-like"/>
</dbReference>
<dbReference type="InParanoid" id="A0A409VTX1"/>
<protein>
    <recommendedName>
        <fullName evidence="2">Carboxymuconolactone decarboxylase-like domain-containing protein</fullName>
    </recommendedName>
</protein>
<evidence type="ECO:0000256" key="1">
    <source>
        <dbReference type="SAM" id="MobiDB-lite"/>
    </source>
</evidence>
<evidence type="ECO:0000313" key="3">
    <source>
        <dbReference type="EMBL" id="PPQ69704.1"/>
    </source>
</evidence>
<evidence type="ECO:0000313" key="4">
    <source>
        <dbReference type="Proteomes" id="UP000283269"/>
    </source>
</evidence>
<name>A0A409VTX1_PSICY</name>
<feature type="region of interest" description="Disordered" evidence="1">
    <location>
        <begin position="281"/>
        <end position="302"/>
    </location>
</feature>
<dbReference type="SUPFAM" id="SSF69118">
    <property type="entry name" value="AhpD-like"/>
    <property type="match status" value="1"/>
</dbReference>
<accession>A0A409VTX1</accession>
<dbReference type="Gene3D" id="1.20.1290.10">
    <property type="entry name" value="AhpD-like"/>
    <property type="match status" value="1"/>
</dbReference>